<organism evidence="3">
    <name type="scientific">Leptosphaeria maculans (strain JN3 / isolate v23.1.3 / race Av1-4-5-6-7-8)</name>
    <name type="common">Blackleg fungus</name>
    <name type="synonym">Phoma lingam</name>
    <dbReference type="NCBI Taxonomy" id="985895"/>
    <lineage>
        <taxon>Eukaryota</taxon>
        <taxon>Fungi</taxon>
        <taxon>Dikarya</taxon>
        <taxon>Ascomycota</taxon>
        <taxon>Pezizomycotina</taxon>
        <taxon>Dothideomycetes</taxon>
        <taxon>Pleosporomycetidae</taxon>
        <taxon>Pleosporales</taxon>
        <taxon>Pleosporineae</taxon>
        <taxon>Leptosphaeriaceae</taxon>
        <taxon>Plenodomus</taxon>
        <taxon>Plenodomus lingam/Leptosphaeria maculans species complex</taxon>
    </lineage>
</organism>
<feature type="compositionally biased region" description="Acidic residues" evidence="1">
    <location>
        <begin position="294"/>
        <end position="310"/>
    </location>
</feature>
<feature type="region of interest" description="Disordered" evidence="1">
    <location>
        <begin position="90"/>
        <end position="112"/>
    </location>
</feature>
<evidence type="ECO:0000313" key="3">
    <source>
        <dbReference type="Proteomes" id="UP000002668"/>
    </source>
</evidence>
<dbReference type="InParanoid" id="E4ZSI1"/>
<proteinExistence type="predicted"/>
<feature type="compositionally biased region" description="Low complexity" evidence="1">
    <location>
        <begin position="26"/>
        <end position="36"/>
    </location>
</feature>
<feature type="region of interest" description="Disordered" evidence="1">
    <location>
        <begin position="1"/>
        <end position="46"/>
    </location>
</feature>
<accession>E4ZSI1</accession>
<dbReference type="GeneID" id="13291005"/>
<dbReference type="Proteomes" id="UP000002668">
    <property type="component" value="Genome"/>
</dbReference>
<name>E4ZSI1_LEPMJ</name>
<gene>
    <name evidence="2" type="ORF">LEMA_P121250.1</name>
</gene>
<feature type="region of interest" description="Disordered" evidence="1">
    <location>
        <begin position="290"/>
        <end position="314"/>
    </location>
</feature>
<dbReference type="OrthoDB" id="10573466at2759"/>
<evidence type="ECO:0000256" key="1">
    <source>
        <dbReference type="SAM" id="MobiDB-lite"/>
    </source>
</evidence>
<feature type="compositionally biased region" description="Basic and acidic residues" evidence="1">
    <location>
        <begin position="37"/>
        <end position="46"/>
    </location>
</feature>
<reference evidence="3" key="1">
    <citation type="journal article" date="2011" name="Nat. Commun.">
        <title>Effector diversification within compartments of the Leptosphaeria maculans genome affected by Repeat-Induced Point mutations.</title>
        <authorList>
            <person name="Rouxel T."/>
            <person name="Grandaubert J."/>
            <person name="Hane J.K."/>
            <person name="Hoede C."/>
            <person name="van de Wouw A.P."/>
            <person name="Couloux A."/>
            <person name="Dominguez V."/>
            <person name="Anthouard V."/>
            <person name="Bally P."/>
            <person name="Bourras S."/>
            <person name="Cozijnsen A.J."/>
            <person name="Ciuffetti L.M."/>
            <person name="Degrave A."/>
            <person name="Dilmaghani A."/>
            <person name="Duret L."/>
            <person name="Fudal I."/>
            <person name="Goodwin S.B."/>
            <person name="Gout L."/>
            <person name="Glaser N."/>
            <person name="Linglin J."/>
            <person name="Kema G.H.J."/>
            <person name="Lapalu N."/>
            <person name="Lawrence C.B."/>
            <person name="May K."/>
            <person name="Meyer M."/>
            <person name="Ollivier B."/>
            <person name="Poulain J."/>
            <person name="Schoch C.L."/>
            <person name="Simon A."/>
            <person name="Spatafora J.W."/>
            <person name="Stachowiak A."/>
            <person name="Turgeon B.G."/>
            <person name="Tyler B.M."/>
            <person name="Vincent D."/>
            <person name="Weissenbach J."/>
            <person name="Amselem J."/>
            <person name="Quesneville H."/>
            <person name="Oliver R.P."/>
            <person name="Wincker P."/>
            <person name="Balesdent M.-H."/>
            <person name="Howlett B.J."/>
        </authorList>
    </citation>
    <scope>NUCLEOTIDE SEQUENCE [LARGE SCALE GENOMIC DNA]</scope>
    <source>
        <strain evidence="3">JN3 / isolate v23.1.3 / race Av1-4-5-6-7-8</strain>
    </source>
</reference>
<protein>
    <submittedName>
        <fullName evidence="2">Predicted protein</fullName>
    </submittedName>
</protein>
<dbReference type="EMBL" id="FP929122">
    <property type="protein sequence ID" value="CBX94361.1"/>
    <property type="molecule type" value="Genomic_DNA"/>
</dbReference>
<evidence type="ECO:0000313" key="2">
    <source>
        <dbReference type="EMBL" id="CBX94361.1"/>
    </source>
</evidence>
<dbReference type="HOGENOM" id="CLU_547533_0_0_1"/>
<feature type="compositionally biased region" description="Basic and acidic residues" evidence="1">
    <location>
        <begin position="99"/>
        <end position="112"/>
    </location>
</feature>
<sequence length="498" mass="56169">MAPQPAKSSFFSSLLSEARTPDTPGRTSTSAAAMSRAVEKQPLEPEKIATLEKREADLNKRAKDLAERERQLHLQNKAHYDNSQQLAQAQANLEHHKKAQDAREKWLKARDEQENKNNTALNEEIERSKRREEEWTAKFTNMQEMVRKVLDQQAADKKARANAERVLETRTKALNEAEKALEAREHDIEKRMADMGEEVKRMKEQKEELKSIVQDAVEKEHTLEEEIERLKEKELTVTAKAESLAKEAEKLATEKASNDKTEVVQKRGYEYQYIASSALESGALVLCQDKQSCDDDDDDEEEEEDDDDDQSLSAGITSEISSVLRKDGKVSEEQATEHAAKLTSMLLFQAQVAKLNSTISHNAQGTMQLILSNFSNEILGNGLFAKRAAWTDIDLVDGLYGQVLQAPDLQALQKLEARASRAEEYFDSLRDEKVPLTVEEFLDNVKDCGEYAEALQELRWVIGEGLPAKKALTSFLMSVCKDLGVVIQHAAIRMGFTE</sequence>
<dbReference type="AlphaFoldDB" id="E4ZSI1"/>
<keyword evidence="3" id="KW-1185">Reference proteome</keyword>
<dbReference type="VEuPathDB" id="FungiDB:LEMA_P121250.1"/>
<feature type="compositionally biased region" description="Polar residues" evidence="1">
    <location>
        <begin position="1"/>
        <end position="15"/>
    </location>
</feature>